<gene>
    <name evidence="1" type="ORF">A6D6_02075</name>
</gene>
<dbReference type="Pfam" id="PF07021">
    <property type="entry name" value="MetW"/>
    <property type="match status" value="1"/>
</dbReference>
<evidence type="ECO:0000313" key="2">
    <source>
        <dbReference type="Proteomes" id="UP000771797"/>
    </source>
</evidence>
<dbReference type="GO" id="GO:0008168">
    <property type="term" value="F:methyltransferase activity"/>
    <property type="evidence" value="ECO:0007669"/>
    <property type="project" value="UniProtKB-KW"/>
</dbReference>
<dbReference type="SUPFAM" id="SSF53335">
    <property type="entry name" value="S-adenosyl-L-methionine-dependent methyltransferases"/>
    <property type="match status" value="1"/>
</dbReference>
<name>A0ABQ6Y8B3_9GAMM</name>
<keyword evidence="1" id="KW-0808">Transferase</keyword>
<dbReference type="Proteomes" id="UP000771797">
    <property type="component" value="Unassembled WGS sequence"/>
</dbReference>
<dbReference type="InterPro" id="IPR010743">
    <property type="entry name" value="Methionine_synth_MetW"/>
</dbReference>
<comment type="caution">
    <text evidence="1">The sequence shown here is derived from an EMBL/GenBank/DDBJ whole genome shotgun (WGS) entry which is preliminary data.</text>
</comment>
<protein>
    <submittedName>
        <fullName evidence="1">SAM-dependent methyltransferase</fullName>
    </submittedName>
</protein>
<keyword evidence="2" id="KW-1185">Reference proteome</keyword>
<dbReference type="GO" id="GO:0032259">
    <property type="term" value="P:methylation"/>
    <property type="evidence" value="ECO:0007669"/>
    <property type="project" value="UniProtKB-KW"/>
</dbReference>
<organism evidence="1 2">
    <name type="scientific">Alcanivorax xiamenensis</name>
    <dbReference type="NCBI Taxonomy" id="1177156"/>
    <lineage>
        <taxon>Bacteria</taxon>
        <taxon>Pseudomonadati</taxon>
        <taxon>Pseudomonadota</taxon>
        <taxon>Gammaproteobacteria</taxon>
        <taxon>Oceanospirillales</taxon>
        <taxon>Alcanivoracaceae</taxon>
        <taxon>Alcanivorax</taxon>
    </lineage>
</organism>
<accession>A0ABQ6Y8B3</accession>
<dbReference type="CDD" id="cd02440">
    <property type="entry name" value="AdoMet_MTases"/>
    <property type="match status" value="1"/>
</dbReference>
<evidence type="ECO:0000313" key="1">
    <source>
        <dbReference type="EMBL" id="KAF0805814.1"/>
    </source>
</evidence>
<dbReference type="EMBL" id="AQPF01000013">
    <property type="protein sequence ID" value="KAF0805814.1"/>
    <property type="molecule type" value="Genomic_DNA"/>
</dbReference>
<dbReference type="InterPro" id="IPR029063">
    <property type="entry name" value="SAM-dependent_MTases_sf"/>
</dbReference>
<dbReference type="RefSeq" id="WP_133492759.1">
    <property type="nucleotide sequence ID" value="NZ_AQPF01000013.1"/>
</dbReference>
<keyword evidence="1" id="KW-0489">Methyltransferase</keyword>
<reference evidence="1 2" key="1">
    <citation type="submission" date="2012-09" db="EMBL/GenBank/DDBJ databases">
        <title>Genome Sequence of alkane-degrading Bacterium Alcanivorax sp. 6-D-6.</title>
        <authorList>
            <person name="Lai Q."/>
            <person name="Shao Z."/>
        </authorList>
    </citation>
    <scope>NUCLEOTIDE SEQUENCE [LARGE SCALE GENOMIC DNA]</scope>
    <source>
        <strain evidence="1 2">6-D-6</strain>
    </source>
</reference>
<dbReference type="NCBIfam" id="TIGR02081">
    <property type="entry name" value="metW"/>
    <property type="match status" value="1"/>
</dbReference>
<sequence length="209" mass="24066">MANDAQRIREWMPERNDLSLISDWIPRNATVLDLGCGDGALLAHLKASKGVRGYGLEIDQDNLAACFENGVNVIEQDLDNGLDNFQNDRFDYVVMTQALQAVLRPDRILAEMLRVGREAIITFPNFGHWRVRSYLAFKGRMPVSSALPYEWYDTPNIHLCTVHDFETHCRKNDIRIIQREVVNRDHRSSTLPRLLPNLFGEIAIYRVTR</sequence>
<dbReference type="Gene3D" id="3.40.50.150">
    <property type="entry name" value="Vaccinia Virus protein VP39"/>
    <property type="match status" value="1"/>
</dbReference>
<proteinExistence type="predicted"/>